<dbReference type="AlphaFoldDB" id="A0A2J6T7K9"/>
<feature type="transmembrane region" description="Helical" evidence="7">
    <location>
        <begin position="103"/>
        <end position="121"/>
    </location>
</feature>
<feature type="compositionally biased region" description="Basic and acidic residues" evidence="6">
    <location>
        <begin position="533"/>
        <end position="543"/>
    </location>
</feature>
<dbReference type="PANTHER" id="PTHR35779:SF1">
    <property type="entry name" value="PH-RESPONSE REGULATOR PROTEIN PALH_RIM21"/>
    <property type="match status" value="1"/>
</dbReference>
<evidence type="ECO:0000256" key="3">
    <source>
        <dbReference type="ARBA" id="ARBA00022989"/>
    </source>
</evidence>
<gene>
    <name evidence="8" type="ORF">K444DRAFT_653222</name>
</gene>
<feature type="transmembrane region" description="Helical" evidence="7">
    <location>
        <begin position="274"/>
        <end position="296"/>
    </location>
</feature>
<feature type="transmembrane region" description="Helical" evidence="7">
    <location>
        <begin position="308"/>
        <end position="332"/>
    </location>
</feature>
<comment type="subcellular location">
    <subcellularLocation>
        <location evidence="1">Membrane</location>
        <topology evidence="1">Multi-pass membrane protein</topology>
    </subcellularLocation>
</comment>
<proteinExistence type="inferred from homology"/>
<dbReference type="EMBL" id="KZ613817">
    <property type="protein sequence ID" value="PMD58978.1"/>
    <property type="molecule type" value="Genomic_DNA"/>
</dbReference>
<dbReference type="InterPro" id="IPR014844">
    <property type="entry name" value="PalH"/>
</dbReference>
<evidence type="ECO:0000313" key="8">
    <source>
        <dbReference type="EMBL" id="PMD58978.1"/>
    </source>
</evidence>
<dbReference type="Pfam" id="PF08733">
    <property type="entry name" value="PalH"/>
    <property type="match status" value="1"/>
</dbReference>
<feature type="transmembrane region" description="Helical" evidence="7">
    <location>
        <begin position="235"/>
        <end position="254"/>
    </location>
</feature>
<dbReference type="GeneID" id="36593943"/>
<keyword evidence="2 7" id="KW-0812">Transmembrane</keyword>
<comment type="similarity">
    <text evidence="5">Belongs to the palH/RIM21 family.</text>
</comment>
<dbReference type="GO" id="GO:0071467">
    <property type="term" value="P:cellular response to pH"/>
    <property type="evidence" value="ECO:0007669"/>
    <property type="project" value="TreeGrafter"/>
</dbReference>
<dbReference type="STRING" id="1095630.A0A2J6T7K9"/>
<evidence type="ECO:0000256" key="7">
    <source>
        <dbReference type="SAM" id="Phobius"/>
    </source>
</evidence>
<dbReference type="PANTHER" id="PTHR35779">
    <property type="entry name" value="PH-RESPONSE REGULATOR PROTEIN PALH/RIM21"/>
    <property type="match status" value="1"/>
</dbReference>
<organism evidence="8 9">
    <name type="scientific">Hyaloscypha bicolor E</name>
    <dbReference type="NCBI Taxonomy" id="1095630"/>
    <lineage>
        <taxon>Eukaryota</taxon>
        <taxon>Fungi</taxon>
        <taxon>Dikarya</taxon>
        <taxon>Ascomycota</taxon>
        <taxon>Pezizomycotina</taxon>
        <taxon>Leotiomycetes</taxon>
        <taxon>Helotiales</taxon>
        <taxon>Hyaloscyphaceae</taxon>
        <taxon>Hyaloscypha</taxon>
        <taxon>Hyaloscypha bicolor</taxon>
    </lineage>
</organism>
<feature type="compositionally biased region" description="Polar residues" evidence="6">
    <location>
        <begin position="521"/>
        <end position="532"/>
    </location>
</feature>
<protein>
    <submittedName>
        <fullName evidence="8">PalH-domain-containing protein</fullName>
    </submittedName>
</protein>
<feature type="region of interest" description="Disordered" evidence="6">
    <location>
        <begin position="406"/>
        <end position="491"/>
    </location>
</feature>
<keyword evidence="4 7" id="KW-0472">Membrane</keyword>
<feature type="compositionally biased region" description="Pro residues" evidence="6">
    <location>
        <begin position="469"/>
        <end position="482"/>
    </location>
</feature>
<feature type="region of interest" description="Disordered" evidence="6">
    <location>
        <begin position="514"/>
        <end position="793"/>
    </location>
</feature>
<dbReference type="GO" id="GO:0005886">
    <property type="term" value="C:plasma membrane"/>
    <property type="evidence" value="ECO:0007669"/>
    <property type="project" value="TreeGrafter"/>
</dbReference>
<reference evidence="8 9" key="1">
    <citation type="submission" date="2016-04" db="EMBL/GenBank/DDBJ databases">
        <title>A degradative enzymes factory behind the ericoid mycorrhizal symbiosis.</title>
        <authorList>
            <consortium name="DOE Joint Genome Institute"/>
            <person name="Martino E."/>
            <person name="Morin E."/>
            <person name="Grelet G."/>
            <person name="Kuo A."/>
            <person name="Kohler A."/>
            <person name="Daghino S."/>
            <person name="Barry K."/>
            <person name="Choi C."/>
            <person name="Cichocki N."/>
            <person name="Clum A."/>
            <person name="Copeland A."/>
            <person name="Hainaut M."/>
            <person name="Haridas S."/>
            <person name="Labutti K."/>
            <person name="Lindquist E."/>
            <person name="Lipzen A."/>
            <person name="Khouja H.-R."/>
            <person name="Murat C."/>
            <person name="Ohm R."/>
            <person name="Olson A."/>
            <person name="Spatafora J."/>
            <person name="Veneault-Fourrey C."/>
            <person name="Henrissat B."/>
            <person name="Grigoriev I."/>
            <person name="Martin F."/>
            <person name="Perotto S."/>
        </authorList>
    </citation>
    <scope>NUCLEOTIDE SEQUENCE [LARGE SCALE GENOMIC DNA]</scope>
    <source>
        <strain evidence="8 9">E</strain>
    </source>
</reference>
<evidence type="ECO:0000256" key="6">
    <source>
        <dbReference type="SAM" id="MobiDB-lite"/>
    </source>
</evidence>
<name>A0A2J6T7K9_9HELO</name>
<sequence>MWGIEIHFRFFGPPRVASAKLIINIARPSPTPTTVTRAHCTPFTLPSNGVLTLGLNDVLTLTSDAIFRPQCTGSSDVLLTGSSSPTILDLRDPFYASTLPECYALAATTVIAYMLVIMLLITPRTFLHEGAVVLGRRGFTNGPSGSDAGIGIGGRPWLQKVAALTVAISLTIATADTFKVAEEQYEVGYMDAQRLQNVVENGMELKIIRVISDTFLWLAQAQTLIRLFPRQREKIIIKWTAFALISLDVLFSILNNFVYNGNSRPHTFVDAVPALAYLFQLALSLLYGAWVIYYAITKKRFAFFHPQMRNICLVALLSLVSVLVPVVFFVLDISKPDLAGWGDYVRWVGAAAASVVVWEWVERIEALEREDKKDGVLGREVFDGDEMLEVNPLSDSSWKSRLKDRIDERNGKGKGGGDSGTSTGSNGISWPRVASLANRYRPRATHDVEKGRPGRDKPTQQTKKRMPGSRPPLWPIRPPPAATPISRTDTASAESTVYAIRYHPISEPTPIHEQENVRGVSRSNSLEITTVPNRDDHRSEISKKSVVIEQMEEGDEDEAERRRPNAWQTLAKVNPFRRGPQGPPPEVSAHTVKVPEPANGHPPPNKWDVRARLEDFAATQAEKLREKARPSVSVGPLPVTIIPAPPRRRNLATTYEELEDAKRGERPTNSDSNTFVGSAEPSLERRLTQDQEPTRVPQPQRLSDPYTPDDLNGHSIHQRGAISFLTAVQQERDGESAISPVSPLEDVGERLPPISPRGSPAQSRTPSSPRRDGLPVMSIPAPVRHPRSEEGSE</sequence>
<feature type="compositionally biased region" description="Basic and acidic residues" evidence="6">
    <location>
        <begin position="444"/>
        <end position="458"/>
    </location>
</feature>
<dbReference type="Proteomes" id="UP000235371">
    <property type="component" value="Unassembled WGS sequence"/>
</dbReference>
<evidence type="ECO:0000256" key="2">
    <source>
        <dbReference type="ARBA" id="ARBA00022692"/>
    </source>
</evidence>
<evidence type="ECO:0000313" key="9">
    <source>
        <dbReference type="Proteomes" id="UP000235371"/>
    </source>
</evidence>
<keyword evidence="3 7" id="KW-1133">Transmembrane helix</keyword>
<accession>A0A2J6T7K9</accession>
<evidence type="ECO:0000256" key="1">
    <source>
        <dbReference type="ARBA" id="ARBA00004141"/>
    </source>
</evidence>
<keyword evidence="9" id="KW-1185">Reference proteome</keyword>
<dbReference type="OrthoDB" id="5393256at2759"/>
<evidence type="ECO:0000256" key="4">
    <source>
        <dbReference type="ARBA" id="ARBA00023136"/>
    </source>
</evidence>
<dbReference type="InParanoid" id="A0A2J6T7K9"/>
<evidence type="ECO:0000256" key="5">
    <source>
        <dbReference type="ARBA" id="ARBA00038109"/>
    </source>
</evidence>
<dbReference type="RefSeq" id="XP_024735882.1">
    <property type="nucleotide sequence ID" value="XM_024885866.1"/>
</dbReference>
<feature type="compositionally biased region" description="Basic and acidic residues" evidence="6">
    <location>
        <begin position="682"/>
        <end position="693"/>
    </location>
</feature>